<dbReference type="EMBL" id="SNRY01000865">
    <property type="protein sequence ID" value="KAA6335722.1"/>
    <property type="molecule type" value="Genomic_DNA"/>
</dbReference>
<dbReference type="PROSITE" id="PS51257">
    <property type="entry name" value="PROKAR_LIPOPROTEIN"/>
    <property type="match status" value="1"/>
</dbReference>
<evidence type="ECO:0000313" key="1">
    <source>
        <dbReference type="EMBL" id="KAA6335722.1"/>
    </source>
</evidence>
<dbReference type="AlphaFoldDB" id="A0A5J4RQE9"/>
<dbReference type="InterPro" id="IPR025049">
    <property type="entry name" value="Mfa-like_1"/>
</dbReference>
<evidence type="ECO:0008006" key="2">
    <source>
        <dbReference type="Google" id="ProtNLM"/>
    </source>
</evidence>
<sequence>MKNPTQRLFLKPLKILGILSLVSLFFSCSQEDDFTEIRYALSLQTQMDASVTRATADNTWEGNEQVQVSIDDKKATPFIAARSGTLTPVTPLFWESSIQAISARAWYPASWKMKPDQSTSDDYQEADFIFAKTVSEITLANYAKKAGKLTFSHQMAKVIANLTGENISSVSEVAFYGFTSGKANTTTGVIENGKNNKWIKAYNKEENSYEALLIPQKMEAGSKFIQVTIDSSSNYYYTLVSDVSLEAGELYIYNITLKKTD</sequence>
<comment type="caution">
    <text evidence="1">The sequence shown here is derived from an EMBL/GenBank/DDBJ whole genome shotgun (WGS) entry which is preliminary data.</text>
</comment>
<proteinExistence type="predicted"/>
<name>A0A5J4RQE9_9ZZZZ</name>
<dbReference type="InterPro" id="IPR042278">
    <property type="entry name" value="Mfa-like_1_N"/>
</dbReference>
<organism evidence="1">
    <name type="scientific">termite gut metagenome</name>
    <dbReference type="NCBI Taxonomy" id="433724"/>
    <lineage>
        <taxon>unclassified sequences</taxon>
        <taxon>metagenomes</taxon>
        <taxon>organismal metagenomes</taxon>
    </lineage>
</organism>
<accession>A0A5J4RQE9</accession>
<protein>
    <recommendedName>
        <fullName evidence="2">Fimbrillin family protein</fullName>
    </recommendedName>
</protein>
<dbReference type="Gene3D" id="2.60.40.2630">
    <property type="match status" value="1"/>
</dbReference>
<dbReference type="CDD" id="cd13121">
    <property type="entry name" value="BF2867_like_C"/>
    <property type="match status" value="1"/>
</dbReference>
<dbReference type="Pfam" id="PF13149">
    <property type="entry name" value="Mfa_like_1"/>
    <property type="match status" value="1"/>
</dbReference>
<reference evidence="1" key="1">
    <citation type="submission" date="2019-03" db="EMBL/GenBank/DDBJ databases">
        <title>Single cell metagenomics reveals metabolic interactions within the superorganism composed of flagellate Streblomastix strix and complex community of Bacteroidetes bacteria on its surface.</title>
        <authorList>
            <person name="Treitli S.C."/>
            <person name="Kolisko M."/>
            <person name="Husnik F."/>
            <person name="Keeling P."/>
            <person name="Hampl V."/>
        </authorList>
    </citation>
    <scope>NUCLEOTIDE SEQUENCE</scope>
    <source>
        <strain evidence="1">STM</strain>
    </source>
</reference>
<dbReference type="CDD" id="cd13120">
    <property type="entry name" value="BF2867_like_N"/>
    <property type="match status" value="1"/>
</dbReference>
<dbReference type="Gene3D" id="2.60.40.2620">
    <property type="entry name" value="Fimbrillin-like"/>
    <property type="match status" value="1"/>
</dbReference>
<gene>
    <name evidence="1" type="ORF">EZS27_016070</name>
</gene>